<protein>
    <submittedName>
        <fullName evidence="1">Uncharacterized protein</fullName>
    </submittedName>
</protein>
<gene>
    <name evidence="1" type="primary">LgM4147LRVhigh.20.00810.00110</name>
    <name evidence="1" type="ORF">BN36_2023490</name>
</gene>
<organism evidence="1">
    <name type="scientific">Leishmania guyanensis</name>
    <dbReference type="NCBI Taxonomy" id="5670"/>
    <lineage>
        <taxon>Eukaryota</taxon>
        <taxon>Discoba</taxon>
        <taxon>Euglenozoa</taxon>
        <taxon>Kinetoplastea</taxon>
        <taxon>Metakinetoplastina</taxon>
        <taxon>Trypanosomatida</taxon>
        <taxon>Trypanosomatidae</taxon>
        <taxon>Leishmaniinae</taxon>
        <taxon>Leishmania</taxon>
        <taxon>Leishmania guyanensis species complex</taxon>
    </lineage>
</organism>
<reference evidence="1" key="1">
    <citation type="submission" date="2012-08" db="EMBL/GenBank/DDBJ databases">
        <title>Comparative genomics of metastatic and non-metastatic Leishmania guyanensis provides insights into polygenic factors involved in Leishmania RNA virus infection.</title>
        <authorList>
            <person name="Smith D."/>
            <person name="Hertz-Fowler C."/>
            <person name="Martin R."/>
            <person name="Dickens N."/>
            <person name="Fasel N."/>
            <person name="Falquet L."/>
            <person name="Beverley S."/>
            <person name="Zangger H."/>
            <person name="Calderon-Copete S."/>
            <person name="Mottram J."/>
            <person name="Xenarios I."/>
        </authorList>
    </citation>
    <scope>NUCLEOTIDE SEQUENCE</scope>
    <source>
        <strain evidence="1">MHOM/BR/75/M4147/SSU:IR2SAT-LUC</strain>
    </source>
</reference>
<dbReference type="EMBL" id="CALQ01000699">
    <property type="protein sequence ID" value="CCM14848.1"/>
    <property type="molecule type" value="Genomic_DNA"/>
</dbReference>
<evidence type="ECO:0000313" key="1">
    <source>
        <dbReference type="EMBL" id="CCM14848.1"/>
    </source>
</evidence>
<accession>A0A1E1IUB3</accession>
<dbReference type="AlphaFoldDB" id="A0A1E1IUB3"/>
<sequence>MSTPREQQNVSMSPSATGSPYVCLSTQCDALYRIGAQQHNFAFISEQSVYTRAAEQLRFFTPSPKLLSSVGRPSIGSDRAELCKRAGNDVDPLPPHVYMSAQPPHPFPSIERLEAAQRAALKQEEAQAKVRHRSSTASVMVSGDWAATTSALHDVLVPSGPLLAQRTYRYDYEDRRRKVRIGTTAAVPRRDTLEKTVCSSHKDSLQTSSPLLQLIFPSSVLLRAVAQMVLTLQTSSSTSAARFALAQYRGAELLPWRTRFHEVQEPAAPSTSRLSPEALVVSVLPQVVADRVASRARMSSGQLSSPRYASRDDKHTTTLYALTPSVDLLTNMGTRGAKREREVTQRATQKGTAGNAAGVNVLAGTILCQRLATTTEASAAQAVPVCYVAVSADEFEGWASKAGKGNASPQTLLSTAYCAADTLLYEEESTWMTDGVFHPLFSLPLALPTDSFVVADANTPIMEHNSSSGSHTTHLTFLKTSAFLFLSFLVHRSWCVHVHSAVTQAMAAHQRPSNTEQQTGSSRLVFTGTHVICLPPVHEVRRSTQYEWKSKLIYRAHEMRTAGCATTAAVRPLESNEEVRGGALVASTATKSLHYMPVVWQLEILAVSRNAQLQWCMCNTTLAACVGAGLAVTPLPHNMDEGILNGSGTLSELLEQL</sequence>
<name>A0A1E1IUB3_LEIGU</name>
<proteinExistence type="predicted"/>